<dbReference type="HOGENOM" id="CLU_001324_7_2_1"/>
<dbReference type="STRING" id="930991.A0A0D0DVN9"/>
<dbReference type="EMBL" id="KN825529">
    <property type="protein sequence ID" value="KIK89789.1"/>
    <property type="molecule type" value="Genomic_DNA"/>
</dbReference>
<name>A0A0D0DVN9_9AGAM</name>
<accession>A0A0D0DVN9</accession>
<proteinExistence type="predicted"/>
<reference evidence="1 2" key="1">
    <citation type="submission" date="2014-04" db="EMBL/GenBank/DDBJ databases">
        <authorList>
            <consortium name="DOE Joint Genome Institute"/>
            <person name="Kuo A."/>
            <person name="Kohler A."/>
            <person name="Jargeat P."/>
            <person name="Nagy L.G."/>
            <person name="Floudas D."/>
            <person name="Copeland A."/>
            <person name="Barry K.W."/>
            <person name="Cichocki N."/>
            <person name="Veneault-Fourrey C."/>
            <person name="LaButti K."/>
            <person name="Lindquist E.A."/>
            <person name="Lipzen A."/>
            <person name="Lundell T."/>
            <person name="Morin E."/>
            <person name="Murat C."/>
            <person name="Sun H."/>
            <person name="Tunlid A."/>
            <person name="Henrissat B."/>
            <person name="Grigoriev I.V."/>
            <person name="Hibbett D.S."/>
            <person name="Martin F."/>
            <person name="Nordberg H.P."/>
            <person name="Cantor M.N."/>
            <person name="Hua S.X."/>
        </authorList>
    </citation>
    <scope>NUCLEOTIDE SEQUENCE [LARGE SCALE GENOMIC DNA]</scope>
    <source>
        <strain evidence="1 2">Ve08.2h10</strain>
    </source>
</reference>
<dbReference type="AlphaFoldDB" id="A0A0D0DVN9"/>
<keyword evidence="2" id="KW-1185">Reference proteome</keyword>
<sequence length="94" mass="10852">MNCDSLTITSYTFTDYHPQGQTISTGLINISTPPIQDNSFCSISMSCCLEFTVLCQDFDERLLTSHQSEYPCMEDAHLVTMDEETQRNWEEKKR</sequence>
<gene>
    <name evidence="1" type="ORF">PAXRUDRAFT_152152</name>
</gene>
<reference evidence="2" key="2">
    <citation type="submission" date="2015-01" db="EMBL/GenBank/DDBJ databases">
        <title>Evolutionary Origins and Diversification of the Mycorrhizal Mutualists.</title>
        <authorList>
            <consortium name="DOE Joint Genome Institute"/>
            <consortium name="Mycorrhizal Genomics Consortium"/>
            <person name="Kohler A."/>
            <person name="Kuo A."/>
            <person name="Nagy L.G."/>
            <person name="Floudas D."/>
            <person name="Copeland A."/>
            <person name="Barry K.W."/>
            <person name="Cichocki N."/>
            <person name="Veneault-Fourrey C."/>
            <person name="LaButti K."/>
            <person name="Lindquist E.A."/>
            <person name="Lipzen A."/>
            <person name="Lundell T."/>
            <person name="Morin E."/>
            <person name="Murat C."/>
            <person name="Riley R."/>
            <person name="Ohm R."/>
            <person name="Sun H."/>
            <person name="Tunlid A."/>
            <person name="Henrissat B."/>
            <person name="Grigoriev I.V."/>
            <person name="Hibbett D.S."/>
            <person name="Martin F."/>
        </authorList>
    </citation>
    <scope>NUCLEOTIDE SEQUENCE [LARGE SCALE GENOMIC DNA]</scope>
    <source>
        <strain evidence="2">Ve08.2h10</strain>
    </source>
</reference>
<dbReference type="InParanoid" id="A0A0D0DVN9"/>
<evidence type="ECO:0000313" key="1">
    <source>
        <dbReference type="EMBL" id="KIK89789.1"/>
    </source>
</evidence>
<organism evidence="1 2">
    <name type="scientific">Paxillus rubicundulus Ve08.2h10</name>
    <dbReference type="NCBI Taxonomy" id="930991"/>
    <lineage>
        <taxon>Eukaryota</taxon>
        <taxon>Fungi</taxon>
        <taxon>Dikarya</taxon>
        <taxon>Basidiomycota</taxon>
        <taxon>Agaricomycotina</taxon>
        <taxon>Agaricomycetes</taxon>
        <taxon>Agaricomycetidae</taxon>
        <taxon>Boletales</taxon>
        <taxon>Paxilineae</taxon>
        <taxon>Paxillaceae</taxon>
        <taxon>Paxillus</taxon>
    </lineage>
</organism>
<dbReference type="Proteomes" id="UP000054538">
    <property type="component" value="Unassembled WGS sequence"/>
</dbReference>
<protein>
    <submittedName>
        <fullName evidence="1">Unplaced genomic scaffold scaffold_707, whole genome shotgun sequence</fullName>
    </submittedName>
</protein>
<evidence type="ECO:0000313" key="2">
    <source>
        <dbReference type="Proteomes" id="UP000054538"/>
    </source>
</evidence>